<evidence type="ECO:0008006" key="2">
    <source>
        <dbReference type="Google" id="ProtNLM"/>
    </source>
</evidence>
<proteinExistence type="predicted"/>
<gene>
    <name evidence="1" type="ORF">LCGC14_2058540</name>
</gene>
<comment type="caution">
    <text evidence="1">The sequence shown here is derived from an EMBL/GenBank/DDBJ whole genome shotgun (WGS) entry which is preliminary data.</text>
</comment>
<dbReference type="SUPFAM" id="SSF53448">
    <property type="entry name" value="Nucleotide-diphospho-sugar transferases"/>
    <property type="match status" value="1"/>
</dbReference>
<dbReference type="EMBL" id="LAZR01024458">
    <property type="protein sequence ID" value="KKL75072.1"/>
    <property type="molecule type" value="Genomic_DNA"/>
</dbReference>
<dbReference type="Gene3D" id="3.90.550.10">
    <property type="entry name" value="Spore Coat Polysaccharide Biosynthesis Protein SpsA, Chain A"/>
    <property type="match status" value="1"/>
</dbReference>
<dbReference type="InterPro" id="IPR029044">
    <property type="entry name" value="Nucleotide-diphossugar_trans"/>
</dbReference>
<evidence type="ECO:0000313" key="1">
    <source>
        <dbReference type="EMBL" id="KKL75072.1"/>
    </source>
</evidence>
<dbReference type="AlphaFoldDB" id="A0A0F9HIU6"/>
<protein>
    <recommendedName>
        <fullName evidence="2">Nucleotide-diphospho-sugar transferase domain-containing protein</fullName>
    </recommendedName>
</protein>
<organism evidence="1">
    <name type="scientific">marine sediment metagenome</name>
    <dbReference type="NCBI Taxonomy" id="412755"/>
    <lineage>
        <taxon>unclassified sequences</taxon>
        <taxon>metagenomes</taxon>
        <taxon>ecological metagenomes</taxon>
    </lineage>
</organism>
<reference evidence="1" key="1">
    <citation type="journal article" date="2015" name="Nature">
        <title>Complex archaea that bridge the gap between prokaryotes and eukaryotes.</title>
        <authorList>
            <person name="Spang A."/>
            <person name="Saw J.H."/>
            <person name="Jorgensen S.L."/>
            <person name="Zaremba-Niedzwiedzka K."/>
            <person name="Martijn J."/>
            <person name="Lind A.E."/>
            <person name="van Eijk R."/>
            <person name="Schleper C."/>
            <person name="Guy L."/>
            <person name="Ettema T.J."/>
        </authorList>
    </citation>
    <scope>NUCLEOTIDE SEQUENCE</scope>
</reference>
<accession>A0A0F9HIU6</accession>
<name>A0A0F9HIU6_9ZZZZ</name>
<sequence length="269" mass="31104">MTSGVVYLICGVKVAERLVASAWSLRKHYDGPVTVLCSTDDEQELLSHAATDLGLDLQCIDLSESPHPAYVAKSHIHDWTPYEDTIFLDADTIITGEIDDLFGHRLTLTPNSNWKTTGKRCRRWLQQWETLDNPWINALVAYQVAAPRPFINIGIFAFQRDNPDLDIWHRLTQRFPEGPLPEQTAMQLLTSVITHRMMDERFNRLLDIGCTTDDIRIWHYHGNRHYGRSDSTLWRQAFDEAFIANIGGIRNWAGLYDKHVKYYLRGHRN</sequence>